<keyword evidence="7" id="KW-0684">Rhamnose metabolism</keyword>
<dbReference type="InterPro" id="IPR013449">
    <property type="entry name" value="Rhamnulokinase"/>
</dbReference>
<name>A0A315ZSL4_9FIRM</name>
<keyword evidence="4 10" id="KW-0418">Kinase</keyword>
<dbReference type="PANTHER" id="PTHR10196">
    <property type="entry name" value="SUGAR KINASE"/>
    <property type="match status" value="1"/>
</dbReference>
<keyword evidence="6" id="KW-1015">Disulfide bond</keyword>
<reference evidence="11" key="1">
    <citation type="submission" date="2017-07" db="EMBL/GenBank/DDBJ databases">
        <authorList>
            <person name="Varghese N."/>
            <person name="Submissions S."/>
        </authorList>
    </citation>
    <scope>NUCLEOTIDE SEQUENCE [LARGE SCALE GENOMIC DNA]</scope>
    <source>
        <strain evidence="11">NLAE-zl-C134</strain>
    </source>
</reference>
<dbReference type="GO" id="GO:0005829">
    <property type="term" value="C:cytosol"/>
    <property type="evidence" value="ECO:0007669"/>
    <property type="project" value="TreeGrafter"/>
</dbReference>
<evidence type="ECO:0000256" key="7">
    <source>
        <dbReference type="ARBA" id="ARBA00023308"/>
    </source>
</evidence>
<evidence type="ECO:0000313" key="11">
    <source>
        <dbReference type="Proteomes" id="UP000254051"/>
    </source>
</evidence>
<dbReference type="GO" id="GO:0005524">
    <property type="term" value="F:ATP binding"/>
    <property type="evidence" value="ECO:0007669"/>
    <property type="project" value="UniProtKB-KW"/>
</dbReference>
<dbReference type="AlphaFoldDB" id="A0A315ZSL4"/>
<protein>
    <submittedName>
        <fullName evidence="10">Rhamnulokinase</fullName>
    </submittedName>
</protein>
<dbReference type="InterPro" id="IPR043129">
    <property type="entry name" value="ATPase_NBD"/>
</dbReference>
<evidence type="ECO:0000256" key="6">
    <source>
        <dbReference type="ARBA" id="ARBA00023157"/>
    </source>
</evidence>
<comment type="similarity">
    <text evidence="1">Belongs to the FGGY kinase family.</text>
</comment>
<dbReference type="InterPro" id="IPR018485">
    <property type="entry name" value="FGGY_C"/>
</dbReference>
<dbReference type="OrthoDB" id="9761504at2"/>
<evidence type="ECO:0000313" key="10">
    <source>
        <dbReference type="EMBL" id="SUQ15271.1"/>
    </source>
</evidence>
<feature type="domain" description="Carbohydrate kinase FGGY C-terminal" evidence="9">
    <location>
        <begin position="255"/>
        <end position="447"/>
    </location>
</feature>
<dbReference type="EMBL" id="UHJJ01000011">
    <property type="protein sequence ID" value="SUQ15271.1"/>
    <property type="molecule type" value="Genomic_DNA"/>
</dbReference>
<sequence length="474" mass="53150">MKKVICAAADLGASGGKMAKGAFDGYKMEMGDFIDFDNKMIETPNALYWNVFGLYNNILDGIAQYASYDRIDSIGVDTWGASYGFLDKKNRLLEPVYHYRDKRTEHTVENLYKVVGEKKLFELTGCQCNRTYTLPQLYSYIEQDTNILTEADKMLFLPDLLAYFLSGEISTEMTIAGTSALMNTSQEDWCLELFERLSLPVHFLTSISDAGTVKGKLLKNVGEKTGAVNAKVIAVVEHDSASAVAAIPGFGPNQLYISIGTNVSMGVEMAESIVSGEAFRCGFKNTGGIGRSKIVYRDFSAFWLINELRRVWKMEGKSYSYADLISLAEQAKSKQVYFDLEEATFNNADGDIRKKINHYLKKTGQNLVEEDGEYVLCILESISMKIKYYADLLKNNLNIPYTQVYVINGGSRNHLLMQMISDALGVEVKAGMPYATLTGNLLTQLYAQGYVKTVDEMRELSKQSFIMKQYEPRN</sequence>
<dbReference type="Pfam" id="PF02782">
    <property type="entry name" value="FGGY_C"/>
    <property type="match status" value="1"/>
</dbReference>
<organism evidence="10 11">
    <name type="scientific">Faecalicatena contorta</name>
    <dbReference type="NCBI Taxonomy" id="39482"/>
    <lineage>
        <taxon>Bacteria</taxon>
        <taxon>Bacillati</taxon>
        <taxon>Bacillota</taxon>
        <taxon>Clostridia</taxon>
        <taxon>Lachnospirales</taxon>
        <taxon>Lachnospiraceae</taxon>
        <taxon>Faecalicatena</taxon>
    </lineage>
</organism>
<gene>
    <name evidence="10" type="ORF">SAMN05216529_11156</name>
</gene>
<dbReference type="Gene3D" id="3.30.420.40">
    <property type="match status" value="2"/>
</dbReference>
<dbReference type="Pfam" id="PF00370">
    <property type="entry name" value="FGGY_N"/>
    <property type="match status" value="1"/>
</dbReference>
<dbReference type="GO" id="GO:0004370">
    <property type="term" value="F:glycerol kinase activity"/>
    <property type="evidence" value="ECO:0007669"/>
    <property type="project" value="TreeGrafter"/>
</dbReference>
<evidence type="ECO:0000256" key="3">
    <source>
        <dbReference type="ARBA" id="ARBA00022741"/>
    </source>
</evidence>
<evidence type="ECO:0000256" key="1">
    <source>
        <dbReference type="ARBA" id="ARBA00009156"/>
    </source>
</evidence>
<dbReference type="PANTHER" id="PTHR10196:SF93">
    <property type="entry name" value="L-RHAMNULOKINASE"/>
    <property type="match status" value="1"/>
</dbReference>
<keyword evidence="2" id="KW-0808">Transferase</keyword>
<keyword evidence="5" id="KW-0067">ATP-binding</keyword>
<dbReference type="GO" id="GO:0008993">
    <property type="term" value="F:rhamnulokinase activity"/>
    <property type="evidence" value="ECO:0007669"/>
    <property type="project" value="InterPro"/>
</dbReference>
<dbReference type="CDD" id="cd07771">
    <property type="entry name" value="ASKHA_NBD_FGGY_RhaB-like"/>
    <property type="match status" value="1"/>
</dbReference>
<evidence type="ECO:0000256" key="4">
    <source>
        <dbReference type="ARBA" id="ARBA00022777"/>
    </source>
</evidence>
<dbReference type="RefSeq" id="WP_109712943.1">
    <property type="nucleotide sequence ID" value="NZ_QGDS01000011.1"/>
</dbReference>
<keyword evidence="3" id="KW-0547">Nucleotide-binding</keyword>
<keyword evidence="11" id="KW-1185">Reference proteome</keyword>
<dbReference type="Proteomes" id="UP000254051">
    <property type="component" value="Unassembled WGS sequence"/>
</dbReference>
<dbReference type="SUPFAM" id="SSF53067">
    <property type="entry name" value="Actin-like ATPase domain"/>
    <property type="match status" value="2"/>
</dbReference>
<dbReference type="GO" id="GO:0006071">
    <property type="term" value="P:glycerol metabolic process"/>
    <property type="evidence" value="ECO:0007669"/>
    <property type="project" value="TreeGrafter"/>
</dbReference>
<evidence type="ECO:0000256" key="2">
    <source>
        <dbReference type="ARBA" id="ARBA00022679"/>
    </source>
</evidence>
<dbReference type="InterPro" id="IPR018484">
    <property type="entry name" value="FGGY_N"/>
</dbReference>
<proteinExistence type="inferred from homology"/>
<evidence type="ECO:0000259" key="9">
    <source>
        <dbReference type="Pfam" id="PF02782"/>
    </source>
</evidence>
<evidence type="ECO:0000256" key="5">
    <source>
        <dbReference type="ARBA" id="ARBA00022840"/>
    </source>
</evidence>
<accession>A0A315ZSL4</accession>
<dbReference type="GO" id="GO:0019301">
    <property type="term" value="P:rhamnose catabolic process"/>
    <property type="evidence" value="ECO:0007669"/>
    <property type="project" value="InterPro"/>
</dbReference>
<feature type="domain" description="Carbohydrate kinase FGGY N-terminal" evidence="8">
    <location>
        <begin position="66"/>
        <end position="244"/>
    </location>
</feature>
<evidence type="ECO:0000259" key="8">
    <source>
        <dbReference type="Pfam" id="PF00370"/>
    </source>
</evidence>